<keyword evidence="3" id="KW-1185">Reference proteome</keyword>
<dbReference type="Proteomes" id="UP000637002">
    <property type="component" value="Unassembled WGS sequence"/>
</dbReference>
<evidence type="ECO:0000256" key="1">
    <source>
        <dbReference type="SAM" id="MobiDB-lite"/>
    </source>
</evidence>
<proteinExistence type="predicted"/>
<dbReference type="AlphaFoldDB" id="A0A916XRQ5"/>
<reference evidence="2" key="2">
    <citation type="submission" date="2020-09" db="EMBL/GenBank/DDBJ databases">
        <authorList>
            <person name="Sun Q."/>
            <person name="Zhou Y."/>
        </authorList>
    </citation>
    <scope>NUCLEOTIDE SEQUENCE</scope>
    <source>
        <strain evidence="2">CGMCC 1.12919</strain>
    </source>
</reference>
<dbReference type="EMBL" id="BMGG01000014">
    <property type="protein sequence ID" value="GGC93357.1"/>
    <property type="molecule type" value="Genomic_DNA"/>
</dbReference>
<evidence type="ECO:0000313" key="3">
    <source>
        <dbReference type="Proteomes" id="UP000637002"/>
    </source>
</evidence>
<comment type="caution">
    <text evidence="2">The sequence shown here is derived from an EMBL/GenBank/DDBJ whole genome shotgun (WGS) entry which is preliminary data.</text>
</comment>
<name>A0A916XRQ5_9HYPH</name>
<evidence type="ECO:0000313" key="2">
    <source>
        <dbReference type="EMBL" id="GGC93357.1"/>
    </source>
</evidence>
<gene>
    <name evidence="2" type="ORF">GCM10010994_58940</name>
</gene>
<organism evidence="2 3">
    <name type="scientific">Chelatococcus reniformis</name>
    <dbReference type="NCBI Taxonomy" id="1494448"/>
    <lineage>
        <taxon>Bacteria</taxon>
        <taxon>Pseudomonadati</taxon>
        <taxon>Pseudomonadota</taxon>
        <taxon>Alphaproteobacteria</taxon>
        <taxon>Hyphomicrobiales</taxon>
        <taxon>Chelatococcaceae</taxon>
        <taxon>Chelatococcus</taxon>
    </lineage>
</organism>
<accession>A0A916XRQ5</accession>
<reference evidence="2" key="1">
    <citation type="journal article" date="2014" name="Int. J. Syst. Evol. Microbiol.">
        <title>Complete genome sequence of Corynebacterium casei LMG S-19264T (=DSM 44701T), isolated from a smear-ripened cheese.</title>
        <authorList>
            <consortium name="US DOE Joint Genome Institute (JGI-PGF)"/>
            <person name="Walter F."/>
            <person name="Albersmeier A."/>
            <person name="Kalinowski J."/>
            <person name="Ruckert C."/>
        </authorList>
    </citation>
    <scope>NUCLEOTIDE SEQUENCE</scope>
    <source>
        <strain evidence="2">CGMCC 1.12919</strain>
    </source>
</reference>
<feature type="region of interest" description="Disordered" evidence="1">
    <location>
        <begin position="245"/>
        <end position="267"/>
    </location>
</feature>
<protein>
    <submittedName>
        <fullName evidence="2">Uncharacterized protein</fullName>
    </submittedName>
</protein>
<sequence length="267" mass="29515">MLNPVDRSFGVSLALASENVVLTSVKPRTGATEAGVALPALDLPLDHEKANEASACIGHREMLIVERIEAGLPDRSYHNVNDMIAAHGGELVAGWMLEYVPNVLIRAARHAVWRDQDGVLFDVTPVRRPADQTRSTFAPDEETLLDYIASLPVEDRYVVLARDADVRSVAVQYKRNIAAQRKLLARIVADFRYEIRPGGGLQGPSLLENYPDLSQEVDDSYFKMHRYRRRVLQRYFPEEAAALAAMAPSARARKPVPTSGRPSTAGS</sequence>